<name>A0AAQ4F7Q5_AMBAM</name>
<reference evidence="2" key="3">
    <citation type="submission" date="2024-02" db="EMBL/GenBank/DDBJ databases">
        <authorList>
            <person name="Mcdaniel E.A."/>
            <person name="Celebi F.M."/>
            <person name="Reiter T."/>
            <person name="Weiss E.C."/>
            <person name="Chou S."/>
        </authorList>
    </citation>
    <scope>NUCLEOTIDE SEQUENCE</scope>
    <source>
        <strain evidence="2">F_SG_1</strain>
        <tissue evidence="2">Salivary glands</tissue>
    </source>
</reference>
<reference evidence="2" key="2">
    <citation type="submission" date="2023-03" db="EMBL/GenBank/DDBJ databases">
        <authorList>
            <person name="Thuy-Boun P."/>
        </authorList>
    </citation>
    <scope>NUCLEOTIDE SEQUENCE</scope>
    <source>
        <strain evidence="2">F_SG_1</strain>
        <tissue evidence="2">Salivary glands</tissue>
    </source>
</reference>
<organism evidence="2 3">
    <name type="scientific">Amblyomma americanum</name>
    <name type="common">Lone star tick</name>
    <dbReference type="NCBI Taxonomy" id="6943"/>
    <lineage>
        <taxon>Eukaryota</taxon>
        <taxon>Metazoa</taxon>
        <taxon>Ecdysozoa</taxon>
        <taxon>Arthropoda</taxon>
        <taxon>Chelicerata</taxon>
        <taxon>Arachnida</taxon>
        <taxon>Acari</taxon>
        <taxon>Parasitiformes</taxon>
        <taxon>Ixodida</taxon>
        <taxon>Ixodoidea</taxon>
        <taxon>Ixodidae</taxon>
        <taxon>Amblyomminae</taxon>
        <taxon>Amblyomma</taxon>
    </lineage>
</organism>
<protein>
    <submittedName>
        <fullName evidence="2">Uncharacterized protein</fullName>
    </submittedName>
</protein>
<dbReference type="Proteomes" id="UP001321473">
    <property type="component" value="Unassembled WGS sequence"/>
</dbReference>
<dbReference type="AlphaFoldDB" id="A0AAQ4F7Q5"/>
<proteinExistence type="predicted"/>
<dbReference type="EMBL" id="JARKHS020018687">
    <property type="protein sequence ID" value="KAK8772203.1"/>
    <property type="molecule type" value="Genomic_DNA"/>
</dbReference>
<dbReference type="EMBL" id="JARKHS020006162">
    <property type="protein sequence ID" value="KAK8782903.1"/>
    <property type="molecule type" value="Genomic_DNA"/>
</dbReference>
<comment type="caution">
    <text evidence="2">The sequence shown here is derived from an EMBL/GenBank/DDBJ whole genome shotgun (WGS) entry which is preliminary data.</text>
</comment>
<sequence length="112" mass="13299">MAKAQRERRERSLRRKRSRCIISGVDREAEADCSSITYQIFQEVYELCMFSYLDGGSRKRKEFVCAKVFRENSINAMRKVFQQCVEVFRVLDCDESSWRKGARRHDSSRACR</sequence>
<evidence type="ECO:0000313" key="3">
    <source>
        <dbReference type="Proteomes" id="UP001321473"/>
    </source>
</evidence>
<evidence type="ECO:0000313" key="2">
    <source>
        <dbReference type="EMBL" id="KAK8782903.1"/>
    </source>
</evidence>
<gene>
    <name evidence="2" type="ORF">V5799_015754</name>
    <name evidence="1" type="ORF">V5799_024553</name>
</gene>
<accession>A0AAQ4F7Q5</accession>
<reference evidence="2 3" key="1">
    <citation type="journal article" date="2023" name="Arcadia Sci">
        <title>De novo assembly of a long-read Amblyomma americanum tick genome.</title>
        <authorList>
            <person name="Chou S."/>
            <person name="Poskanzer K.E."/>
            <person name="Rollins M."/>
            <person name="Thuy-Boun P.S."/>
        </authorList>
    </citation>
    <scope>NUCLEOTIDE SEQUENCE [LARGE SCALE GENOMIC DNA]</scope>
    <source>
        <strain evidence="2">F_SG_1</strain>
        <tissue evidence="2">Salivary glands</tissue>
    </source>
</reference>
<evidence type="ECO:0000313" key="1">
    <source>
        <dbReference type="EMBL" id="KAK8772203.1"/>
    </source>
</evidence>
<keyword evidence="3" id="KW-1185">Reference proteome</keyword>